<evidence type="ECO:0000256" key="1">
    <source>
        <dbReference type="SAM" id="MobiDB-lite"/>
    </source>
</evidence>
<protein>
    <submittedName>
        <fullName evidence="3">Uncharacterized protein</fullName>
    </submittedName>
</protein>
<reference evidence="3" key="1">
    <citation type="submission" date="2022-11" db="UniProtKB">
        <authorList>
            <consortium name="WormBaseParasite"/>
        </authorList>
    </citation>
    <scope>IDENTIFICATION</scope>
</reference>
<name>A0A915E4M5_9BILA</name>
<feature type="compositionally biased region" description="Polar residues" evidence="1">
    <location>
        <begin position="39"/>
        <end position="53"/>
    </location>
</feature>
<evidence type="ECO:0000313" key="2">
    <source>
        <dbReference type="Proteomes" id="UP000887574"/>
    </source>
</evidence>
<proteinExistence type="predicted"/>
<feature type="compositionally biased region" description="Polar residues" evidence="1">
    <location>
        <begin position="185"/>
        <end position="197"/>
    </location>
</feature>
<sequence>MGFKDSLIGMVSDFVELKRNPEFRSKTDISSSQSTSSIPLNSANRRHSLSITVGTVEATPEKAIRQRTFSVSTEAGKLKDRRDSSDSTSLKVEPSMEEEGARYAGKGRRASEPLNFVPVNWNTARSKQSRNLLGKSKRRPLVASSSLEDSSISHKSPPRLCLPTSQEGGNSLGYEEDSPPRSPVLQCSKTHTANSTAHLLKKTGRRRK</sequence>
<feature type="compositionally biased region" description="Low complexity" evidence="1">
    <location>
        <begin position="28"/>
        <end position="38"/>
    </location>
</feature>
<evidence type="ECO:0000313" key="3">
    <source>
        <dbReference type="WBParaSite" id="jg278"/>
    </source>
</evidence>
<feature type="compositionally biased region" description="Polar residues" evidence="1">
    <location>
        <begin position="143"/>
        <end position="154"/>
    </location>
</feature>
<dbReference type="WBParaSite" id="jg278">
    <property type="protein sequence ID" value="jg278"/>
    <property type="gene ID" value="jg278"/>
</dbReference>
<feature type="region of interest" description="Disordered" evidence="1">
    <location>
        <begin position="22"/>
        <end position="109"/>
    </location>
</feature>
<accession>A0A915E4M5</accession>
<feature type="compositionally biased region" description="Basic and acidic residues" evidence="1">
    <location>
        <begin position="76"/>
        <end position="85"/>
    </location>
</feature>
<organism evidence="2 3">
    <name type="scientific">Ditylenchus dipsaci</name>
    <dbReference type="NCBI Taxonomy" id="166011"/>
    <lineage>
        <taxon>Eukaryota</taxon>
        <taxon>Metazoa</taxon>
        <taxon>Ecdysozoa</taxon>
        <taxon>Nematoda</taxon>
        <taxon>Chromadorea</taxon>
        <taxon>Rhabditida</taxon>
        <taxon>Tylenchina</taxon>
        <taxon>Tylenchomorpha</taxon>
        <taxon>Sphaerularioidea</taxon>
        <taxon>Anguinidae</taxon>
        <taxon>Anguininae</taxon>
        <taxon>Ditylenchus</taxon>
    </lineage>
</organism>
<feature type="compositionally biased region" description="Basic residues" evidence="1">
    <location>
        <begin position="199"/>
        <end position="208"/>
    </location>
</feature>
<dbReference type="AlphaFoldDB" id="A0A915E4M5"/>
<dbReference type="Proteomes" id="UP000887574">
    <property type="component" value="Unplaced"/>
</dbReference>
<feature type="region of interest" description="Disordered" evidence="1">
    <location>
        <begin position="127"/>
        <end position="208"/>
    </location>
</feature>
<keyword evidence="2" id="KW-1185">Reference proteome</keyword>